<dbReference type="EMBL" id="PXYI01000004">
    <property type="protein sequence ID" value="PSJ39831.1"/>
    <property type="molecule type" value="Genomic_DNA"/>
</dbReference>
<dbReference type="InterPro" id="IPR016195">
    <property type="entry name" value="Pol/histidinol_Pase-like"/>
</dbReference>
<sequence>MLPILLWIAAAGAAASESPVQISGELTGADHQSYKAVPFDVPDGVERITVTLSYDKADRTVVDLGVWDPQRFRGWSGGTRDRFTIGLSDASPGYLPGTLPSGRWQVMLGVPNIRVASRSRYAVTVTFDKVGDPAASAAIADPPLSAAPGWYRGDLHMHDANSDGTCASRSGKRVPCPLFRSVEAAAAAGLDFVAVTDHNTTAHFGGLRELQPYFDKILLIPGIEVTTFKGHANVLGATGFVDFRIGTPAVADLAGLQESLAESGAILSLNHPAAPTGEDCMGCGWVWPDTQYDKVAAIEVVNGPIAEGRFGGLEFWYARLNEGHRLTGIAGSDNHDPDAPGGKPPIGRPATVVHAAALSRDGILDGIRGGNVFIDVEGTRERLLEVDASGGTERVSMGGRLAAKGVVDVRAHVAAPSGSTAFLVADGETVASRQIASADETIVFRTPAAARRWLSVNVRGANGQLLLIGNPIYIDAVRQSTPKAAKRS</sequence>
<name>A0A2P7QPE6_9SPHN</name>
<dbReference type="InterPro" id="IPR052018">
    <property type="entry name" value="PHP_domain"/>
</dbReference>
<keyword evidence="1" id="KW-0808">Transferase</keyword>
<gene>
    <name evidence="1" type="ORF">C7I55_14785</name>
</gene>
<dbReference type="Proteomes" id="UP000241167">
    <property type="component" value="Unassembled WGS sequence"/>
</dbReference>
<dbReference type="Gene3D" id="3.20.20.140">
    <property type="entry name" value="Metal-dependent hydrolases"/>
    <property type="match status" value="1"/>
</dbReference>
<comment type="caution">
    <text evidence="1">The sequence shown here is derived from an EMBL/GenBank/DDBJ whole genome shotgun (WGS) entry which is preliminary data.</text>
</comment>
<organism evidence="1 2">
    <name type="scientific">Allosphingosinicella deserti</name>
    <dbReference type="NCBI Taxonomy" id="2116704"/>
    <lineage>
        <taxon>Bacteria</taxon>
        <taxon>Pseudomonadati</taxon>
        <taxon>Pseudomonadota</taxon>
        <taxon>Alphaproteobacteria</taxon>
        <taxon>Sphingomonadales</taxon>
        <taxon>Sphingomonadaceae</taxon>
        <taxon>Allosphingosinicella</taxon>
    </lineage>
</organism>
<dbReference type="AlphaFoldDB" id="A0A2P7QPE6"/>
<dbReference type="NCBIfam" id="NF038032">
    <property type="entry name" value="CehA_McbA_metalo"/>
    <property type="match status" value="1"/>
</dbReference>
<dbReference type="PANTHER" id="PTHR42924">
    <property type="entry name" value="EXONUCLEASE"/>
    <property type="match status" value="1"/>
</dbReference>
<evidence type="ECO:0000313" key="1">
    <source>
        <dbReference type="EMBL" id="PSJ39831.1"/>
    </source>
</evidence>
<dbReference type="OrthoDB" id="9804333at2"/>
<dbReference type="GO" id="GO:0016740">
    <property type="term" value="F:transferase activity"/>
    <property type="evidence" value="ECO:0007669"/>
    <property type="project" value="UniProtKB-KW"/>
</dbReference>
<dbReference type="SUPFAM" id="SSF89550">
    <property type="entry name" value="PHP domain-like"/>
    <property type="match status" value="1"/>
</dbReference>
<dbReference type="GO" id="GO:0004534">
    <property type="term" value="F:5'-3' RNA exonuclease activity"/>
    <property type="evidence" value="ECO:0007669"/>
    <property type="project" value="TreeGrafter"/>
</dbReference>
<keyword evidence="2" id="KW-1185">Reference proteome</keyword>
<evidence type="ECO:0000313" key="2">
    <source>
        <dbReference type="Proteomes" id="UP000241167"/>
    </source>
</evidence>
<dbReference type="CDD" id="cd07432">
    <property type="entry name" value="PHP_HisPPase"/>
    <property type="match status" value="1"/>
</dbReference>
<protein>
    <submittedName>
        <fullName evidence="1">Phosphotransferase</fullName>
    </submittedName>
</protein>
<reference evidence="1 2" key="1">
    <citation type="submission" date="2018-03" db="EMBL/GenBank/DDBJ databases">
        <title>The draft genome of Sphingosinicella sp. GL-C-18.</title>
        <authorList>
            <person name="Liu L."/>
            <person name="Li L."/>
            <person name="Liang L."/>
            <person name="Zhang X."/>
            <person name="Wang T."/>
        </authorList>
    </citation>
    <scope>NUCLEOTIDE SEQUENCE [LARGE SCALE GENOMIC DNA]</scope>
    <source>
        <strain evidence="1 2">GL-C-18</strain>
    </source>
</reference>
<proteinExistence type="predicted"/>
<dbReference type="PANTHER" id="PTHR42924:SF3">
    <property type="entry name" value="POLYMERASE_HISTIDINOL PHOSPHATASE N-TERMINAL DOMAIN-CONTAINING PROTEIN"/>
    <property type="match status" value="1"/>
</dbReference>
<accession>A0A2P7QPE6</accession>
<dbReference type="RefSeq" id="WP_106513726.1">
    <property type="nucleotide sequence ID" value="NZ_PXYI01000004.1"/>
</dbReference>
<dbReference type="GO" id="GO:0035312">
    <property type="term" value="F:5'-3' DNA exonuclease activity"/>
    <property type="evidence" value="ECO:0007669"/>
    <property type="project" value="TreeGrafter"/>
</dbReference>